<dbReference type="Proteomes" id="UP000571084">
    <property type="component" value="Unassembled WGS sequence"/>
</dbReference>
<sequence>MSSIQSQMPVKYQDSVTRPADAAPATIDLFNIIGLIDATLPNFTLSELGMVASASQSLALSADFQVHVIDSADPDAIVRLPDAVAGITHIVINADPKNEISVHGADGEFINGASGSVEQLAGIAAIYHCPMVGHWFRIQGS</sequence>
<name>A0A840RWD1_9BURK</name>
<evidence type="ECO:0000313" key="2">
    <source>
        <dbReference type="Proteomes" id="UP000571084"/>
    </source>
</evidence>
<proteinExistence type="predicted"/>
<keyword evidence="2" id="KW-1185">Reference proteome</keyword>
<dbReference type="AlphaFoldDB" id="A0A840RWD1"/>
<protein>
    <submittedName>
        <fullName evidence="1">Uncharacterized protein</fullName>
    </submittedName>
</protein>
<dbReference type="EMBL" id="JACHHQ010000005">
    <property type="protein sequence ID" value="MBB5200770.1"/>
    <property type="molecule type" value="Genomic_DNA"/>
</dbReference>
<accession>A0A840RWD1</accession>
<comment type="caution">
    <text evidence="1">The sequence shown here is derived from an EMBL/GenBank/DDBJ whole genome shotgun (WGS) entry which is preliminary data.</text>
</comment>
<evidence type="ECO:0000313" key="1">
    <source>
        <dbReference type="EMBL" id="MBB5200770.1"/>
    </source>
</evidence>
<reference evidence="1 2" key="1">
    <citation type="submission" date="2020-08" db="EMBL/GenBank/DDBJ databases">
        <title>Genomic Encyclopedia of Type Strains, Phase IV (KMG-IV): sequencing the most valuable type-strain genomes for metagenomic binning, comparative biology and taxonomic classification.</title>
        <authorList>
            <person name="Goeker M."/>
        </authorList>
    </citation>
    <scope>NUCLEOTIDE SEQUENCE [LARGE SCALE GENOMIC DNA]</scope>
    <source>
        <strain evidence="1 2">DSM 23240</strain>
    </source>
</reference>
<dbReference type="RefSeq" id="WP_168055773.1">
    <property type="nucleotide sequence ID" value="NZ_JAAOZT010000007.1"/>
</dbReference>
<organism evidence="1 2">
    <name type="scientific">Glaciimonas immobilis</name>
    <dbReference type="NCBI Taxonomy" id="728004"/>
    <lineage>
        <taxon>Bacteria</taxon>
        <taxon>Pseudomonadati</taxon>
        <taxon>Pseudomonadota</taxon>
        <taxon>Betaproteobacteria</taxon>
        <taxon>Burkholderiales</taxon>
        <taxon>Oxalobacteraceae</taxon>
        <taxon>Glaciimonas</taxon>
    </lineage>
</organism>
<gene>
    <name evidence="1" type="ORF">HNR39_002612</name>
</gene>